<proteinExistence type="predicted"/>
<dbReference type="PANTHER" id="PTHR45125">
    <property type="entry name" value="F21J9.4-RELATED"/>
    <property type="match status" value="1"/>
</dbReference>
<keyword evidence="2" id="KW-1185">Reference proteome</keyword>
<evidence type="ECO:0000313" key="1">
    <source>
        <dbReference type="EMBL" id="KAK2652898.1"/>
    </source>
</evidence>
<sequence length="149" mass="16790">MSTKRSSSYTNAKDTHLCHIYLDVSQNPIIDIYQTRDMFRTRVETDYNNNRPSFITELRNKQSLQCHMQTILTTIGTMQGCKRQIESLKPSGASKADILDVDSGFLPVMVESDATTVVRIINSGVSPCLDIGLVTHDIIRPWAHGFLFP</sequence>
<accession>A0AAD9X5B5</accession>
<dbReference type="EMBL" id="JANJYI010000004">
    <property type="protein sequence ID" value="KAK2652898.1"/>
    <property type="molecule type" value="Genomic_DNA"/>
</dbReference>
<name>A0AAD9X5B5_9ROSI</name>
<dbReference type="Proteomes" id="UP001280121">
    <property type="component" value="Unassembled WGS sequence"/>
</dbReference>
<protein>
    <submittedName>
        <fullName evidence="1">Uncharacterized protein</fullName>
    </submittedName>
</protein>
<organism evidence="1 2">
    <name type="scientific">Dipteronia dyeriana</name>
    <dbReference type="NCBI Taxonomy" id="168575"/>
    <lineage>
        <taxon>Eukaryota</taxon>
        <taxon>Viridiplantae</taxon>
        <taxon>Streptophyta</taxon>
        <taxon>Embryophyta</taxon>
        <taxon>Tracheophyta</taxon>
        <taxon>Spermatophyta</taxon>
        <taxon>Magnoliopsida</taxon>
        <taxon>eudicotyledons</taxon>
        <taxon>Gunneridae</taxon>
        <taxon>Pentapetalae</taxon>
        <taxon>rosids</taxon>
        <taxon>malvids</taxon>
        <taxon>Sapindales</taxon>
        <taxon>Sapindaceae</taxon>
        <taxon>Hippocastanoideae</taxon>
        <taxon>Acereae</taxon>
        <taxon>Dipteronia</taxon>
    </lineage>
</organism>
<dbReference type="AlphaFoldDB" id="A0AAD9X5B5"/>
<reference evidence="1" key="1">
    <citation type="journal article" date="2023" name="Plant J.">
        <title>Genome sequences and population genomics provide insights into the demographic history, inbreeding, and mutation load of two 'living fossil' tree species of Dipteronia.</title>
        <authorList>
            <person name="Feng Y."/>
            <person name="Comes H.P."/>
            <person name="Chen J."/>
            <person name="Zhu S."/>
            <person name="Lu R."/>
            <person name="Zhang X."/>
            <person name="Li P."/>
            <person name="Qiu J."/>
            <person name="Olsen K.M."/>
            <person name="Qiu Y."/>
        </authorList>
    </citation>
    <scope>NUCLEOTIDE SEQUENCE</scope>
    <source>
        <strain evidence="1">KIB01</strain>
    </source>
</reference>
<dbReference type="PANTHER" id="PTHR45125:SF36">
    <property type="entry name" value="BNAC01G27460D PROTEIN"/>
    <property type="match status" value="1"/>
</dbReference>
<evidence type="ECO:0000313" key="2">
    <source>
        <dbReference type="Proteomes" id="UP001280121"/>
    </source>
</evidence>
<comment type="caution">
    <text evidence="1">The sequence shown here is derived from an EMBL/GenBank/DDBJ whole genome shotgun (WGS) entry which is preliminary data.</text>
</comment>
<gene>
    <name evidence="1" type="ORF">Ddye_012754</name>
</gene>